<organism evidence="1 2">
    <name type="scientific">Piloderma croceum (strain F 1598)</name>
    <dbReference type="NCBI Taxonomy" id="765440"/>
    <lineage>
        <taxon>Eukaryota</taxon>
        <taxon>Fungi</taxon>
        <taxon>Dikarya</taxon>
        <taxon>Basidiomycota</taxon>
        <taxon>Agaricomycotina</taxon>
        <taxon>Agaricomycetes</taxon>
        <taxon>Agaricomycetidae</taxon>
        <taxon>Atheliales</taxon>
        <taxon>Atheliaceae</taxon>
        <taxon>Piloderma</taxon>
    </lineage>
</organism>
<dbReference type="EMBL" id="KN833048">
    <property type="protein sequence ID" value="KIM75279.1"/>
    <property type="molecule type" value="Genomic_DNA"/>
</dbReference>
<evidence type="ECO:0000313" key="1">
    <source>
        <dbReference type="EMBL" id="KIM75279.1"/>
    </source>
</evidence>
<gene>
    <name evidence="1" type="ORF">PILCRDRAFT_827375</name>
</gene>
<reference evidence="2" key="2">
    <citation type="submission" date="2015-01" db="EMBL/GenBank/DDBJ databases">
        <title>Evolutionary Origins and Diversification of the Mycorrhizal Mutualists.</title>
        <authorList>
            <consortium name="DOE Joint Genome Institute"/>
            <consortium name="Mycorrhizal Genomics Consortium"/>
            <person name="Kohler A."/>
            <person name="Kuo A."/>
            <person name="Nagy L.G."/>
            <person name="Floudas D."/>
            <person name="Copeland A."/>
            <person name="Barry K.W."/>
            <person name="Cichocki N."/>
            <person name="Veneault-Fourrey C."/>
            <person name="LaButti K."/>
            <person name="Lindquist E.A."/>
            <person name="Lipzen A."/>
            <person name="Lundell T."/>
            <person name="Morin E."/>
            <person name="Murat C."/>
            <person name="Riley R."/>
            <person name="Ohm R."/>
            <person name="Sun H."/>
            <person name="Tunlid A."/>
            <person name="Henrissat B."/>
            <person name="Grigoriev I.V."/>
            <person name="Hibbett D.S."/>
            <person name="Martin F."/>
        </authorList>
    </citation>
    <scope>NUCLEOTIDE SEQUENCE [LARGE SCALE GENOMIC DNA]</scope>
    <source>
        <strain evidence="2">F 1598</strain>
    </source>
</reference>
<dbReference type="InParanoid" id="A0A0C3F5I5"/>
<protein>
    <submittedName>
        <fullName evidence="1">Uncharacterized protein</fullName>
    </submittedName>
</protein>
<reference evidence="1 2" key="1">
    <citation type="submission" date="2014-04" db="EMBL/GenBank/DDBJ databases">
        <authorList>
            <consortium name="DOE Joint Genome Institute"/>
            <person name="Kuo A."/>
            <person name="Tarkka M."/>
            <person name="Buscot F."/>
            <person name="Kohler A."/>
            <person name="Nagy L.G."/>
            <person name="Floudas D."/>
            <person name="Copeland A."/>
            <person name="Barry K.W."/>
            <person name="Cichocki N."/>
            <person name="Veneault-Fourrey C."/>
            <person name="LaButti K."/>
            <person name="Lindquist E.A."/>
            <person name="Lipzen A."/>
            <person name="Lundell T."/>
            <person name="Morin E."/>
            <person name="Murat C."/>
            <person name="Sun H."/>
            <person name="Tunlid A."/>
            <person name="Henrissat B."/>
            <person name="Grigoriev I.V."/>
            <person name="Hibbett D.S."/>
            <person name="Martin F."/>
            <person name="Nordberg H.P."/>
            <person name="Cantor M.N."/>
            <person name="Hua S.X."/>
        </authorList>
    </citation>
    <scope>NUCLEOTIDE SEQUENCE [LARGE SCALE GENOMIC DNA]</scope>
    <source>
        <strain evidence="1 2">F 1598</strain>
    </source>
</reference>
<accession>A0A0C3F5I5</accession>
<dbReference type="Proteomes" id="UP000054166">
    <property type="component" value="Unassembled WGS sequence"/>
</dbReference>
<name>A0A0C3F5I5_PILCF</name>
<proteinExistence type="predicted"/>
<dbReference type="HOGENOM" id="CLU_2427847_0_0_1"/>
<dbReference type="AlphaFoldDB" id="A0A0C3F5I5"/>
<sequence>MFPHHNFTSRTNYQSIYLSSDLHEFLGRRISIVTRMTHRLAVYLAFQITALTAFSPSRHSGKKTGPSVRHDVELTNFRSEGYFPLSLIQFL</sequence>
<evidence type="ECO:0000313" key="2">
    <source>
        <dbReference type="Proteomes" id="UP000054166"/>
    </source>
</evidence>
<keyword evidence="2" id="KW-1185">Reference proteome</keyword>